<reference evidence="11" key="1">
    <citation type="submission" date="2020-02" db="EMBL/GenBank/DDBJ databases">
        <authorList>
            <person name="Scholz U."/>
            <person name="Mascher M."/>
            <person name="Fiebig A."/>
        </authorList>
    </citation>
    <scope>NUCLEOTIDE SEQUENCE</scope>
</reference>
<evidence type="ECO:0000256" key="6">
    <source>
        <dbReference type="ARBA" id="ARBA00023235"/>
    </source>
</evidence>
<evidence type="ECO:0000256" key="4">
    <source>
        <dbReference type="ARBA" id="ARBA00022803"/>
    </source>
</evidence>
<evidence type="ECO:0000256" key="1">
    <source>
        <dbReference type="ARBA" id="ARBA00000971"/>
    </source>
</evidence>
<dbReference type="InterPro" id="IPR011990">
    <property type="entry name" value="TPR-like_helical_dom_sf"/>
</dbReference>
<dbReference type="Gene3D" id="1.25.40.10">
    <property type="entry name" value="Tetratricopeptide repeat domain"/>
    <property type="match status" value="1"/>
</dbReference>
<name>A0A7I8K818_SPIIN</name>
<evidence type="ECO:0000313" key="11">
    <source>
        <dbReference type="EMBL" id="CAA7393804.1"/>
    </source>
</evidence>
<comment type="catalytic activity">
    <reaction evidence="1 7">
        <text>[protein]-peptidylproline (omega=180) = [protein]-peptidylproline (omega=0)</text>
        <dbReference type="Rhea" id="RHEA:16237"/>
        <dbReference type="Rhea" id="RHEA-COMP:10747"/>
        <dbReference type="Rhea" id="RHEA-COMP:10748"/>
        <dbReference type="ChEBI" id="CHEBI:83833"/>
        <dbReference type="ChEBI" id="CHEBI:83834"/>
        <dbReference type="EC" id="5.2.1.8"/>
    </reaction>
</comment>
<dbReference type="PROSITE" id="PS50005">
    <property type="entry name" value="TPR"/>
    <property type="match status" value="1"/>
</dbReference>
<dbReference type="SUPFAM" id="SSF54534">
    <property type="entry name" value="FKBP-like"/>
    <property type="match status" value="3"/>
</dbReference>
<dbReference type="InterPro" id="IPR046357">
    <property type="entry name" value="PPIase_dom_sf"/>
</dbReference>
<dbReference type="FunFam" id="3.10.50.40:FF:000017">
    <property type="entry name" value="Peptidylprolyl isomerase"/>
    <property type="match status" value="1"/>
</dbReference>
<evidence type="ECO:0000256" key="5">
    <source>
        <dbReference type="ARBA" id="ARBA00023110"/>
    </source>
</evidence>
<dbReference type="FunFam" id="3.10.50.40:FF:000006">
    <property type="entry name" value="Peptidyl-prolyl cis-trans isomerase"/>
    <property type="match status" value="1"/>
</dbReference>
<feature type="domain" description="PPIase FKBP-type" evidence="10">
    <location>
        <begin position="58"/>
        <end position="145"/>
    </location>
</feature>
<dbReference type="PROSITE" id="PS50059">
    <property type="entry name" value="FKBP_PPIASE"/>
    <property type="match status" value="3"/>
</dbReference>
<evidence type="ECO:0000256" key="3">
    <source>
        <dbReference type="ARBA" id="ARBA00022737"/>
    </source>
</evidence>
<evidence type="ECO:0000259" key="10">
    <source>
        <dbReference type="PROSITE" id="PS50059"/>
    </source>
</evidence>
<evidence type="ECO:0000256" key="7">
    <source>
        <dbReference type="PROSITE-ProRule" id="PRU00277"/>
    </source>
</evidence>
<dbReference type="PANTHER" id="PTHR46512">
    <property type="entry name" value="PEPTIDYLPROLYL ISOMERASE"/>
    <property type="match status" value="1"/>
</dbReference>
<dbReference type="SUPFAM" id="SSF48452">
    <property type="entry name" value="TPR-like"/>
    <property type="match status" value="1"/>
</dbReference>
<organism evidence="11 12">
    <name type="scientific">Spirodela intermedia</name>
    <name type="common">Intermediate duckweed</name>
    <dbReference type="NCBI Taxonomy" id="51605"/>
    <lineage>
        <taxon>Eukaryota</taxon>
        <taxon>Viridiplantae</taxon>
        <taxon>Streptophyta</taxon>
        <taxon>Embryophyta</taxon>
        <taxon>Tracheophyta</taxon>
        <taxon>Spermatophyta</taxon>
        <taxon>Magnoliopsida</taxon>
        <taxon>Liliopsida</taxon>
        <taxon>Araceae</taxon>
        <taxon>Lemnoideae</taxon>
        <taxon>Spirodela</taxon>
    </lineage>
</organism>
<dbReference type="Gene3D" id="3.10.50.40">
    <property type="match status" value="3"/>
</dbReference>
<dbReference type="Pfam" id="PF13181">
    <property type="entry name" value="TPR_8"/>
    <property type="match status" value="1"/>
</dbReference>
<protein>
    <recommendedName>
        <fullName evidence="2 7">peptidylprolyl isomerase</fullName>
        <ecNumber evidence="2 7">5.2.1.8</ecNumber>
    </recommendedName>
</protein>
<keyword evidence="6 7" id="KW-0413">Isomerase</keyword>
<dbReference type="EMBL" id="LR746266">
    <property type="protein sequence ID" value="CAA7393804.1"/>
    <property type="molecule type" value="Genomic_DNA"/>
</dbReference>
<sequence>MDSKVPGLMDEDGEEEEPGEEIESAPPLKVGEEREINGSGLRKKLLKAGHGWETPVSGDEVTVHYVGRLLDGRQFDSSRDRGAPLTFKLGQGQVVPGLDRGLVTMRKGEISLFTVPSVLGYGDAGANGVLPGSDLQYEVELISWLAVVDVCKDGGIIKKILVKGNGGQPRDLDEVAVKYRVRLPDGSVVAETSDGGVEFHINEGHLCPALPKILKTMEKGERAAVTVQPQYAFGEDGRDPENGFPLIPASTILEIDLELVRFKSVLDVMGNMKVVKKVLKEGEGYRRPNDGESVSVRYTATLKDGTIFERFGHNGEEPLRFVVDEEQVIAGLDRVAATMAKGEVSLVTVEPEYGYGNCEVKGQLSTIPASSTLIYEIEMVDFTREKEPWKLNGQEKIEAAGKLKESGNSLFKTGKYQRAAKRYEKAIEYICDDESFSSGEQKMSNDLRVSCWLNNAACSLKLKDFQGTIILCSKVLDVESYNVKALFRRAQAYLESSDLDLAELDMKKALEVDPQNRDVKAMQKLLKERRAEKNKSDAKLYANMFSRMRKDTDADLKVTFYKFAPYEFWQLSLDLSTSDLNGHPQKPGCWHIGLEILSAAARLVVLHGRSETSSLVPRCRG</sequence>
<dbReference type="Proteomes" id="UP000663760">
    <property type="component" value="Chromosome 3"/>
</dbReference>
<dbReference type="GO" id="GO:0003755">
    <property type="term" value="F:peptidyl-prolyl cis-trans isomerase activity"/>
    <property type="evidence" value="ECO:0007669"/>
    <property type="project" value="UniProtKB-KW"/>
</dbReference>
<evidence type="ECO:0000313" key="12">
    <source>
        <dbReference type="Proteomes" id="UP000663760"/>
    </source>
</evidence>
<dbReference type="AlphaFoldDB" id="A0A7I8K818"/>
<feature type="domain" description="PPIase FKBP-type" evidence="10">
    <location>
        <begin position="172"/>
        <end position="263"/>
    </location>
</feature>
<keyword evidence="3" id="KW-0677">Repeat</keyword>
<keyword evidence="5 7" id="KW-0697">Rotamase</keyword>
<dbReference type="InterPro" id="IPR019734">
    <property type="entry name" value="TPR_rpt"/>
</dbReference>
<feature type="domain" description="PPIase FKBP-type" evidence="10">
    <location>
        <begin position="291"/>
        <end position="383"/>
    </location>
</feature>
<accession>A0A7I8K818</accession>
<dbReference type="Pfam" id="PF00254">
    <property type="entry name" value="FKBP_C"/>
    <property type="match status" value="3"/>
</dbReference>
<dbReference type="EC" id="5.2.1.8" evidence="2 7"/>
<feature type="repeat" description="TPR" evidence="8">
    <location>
        <begin position="483"/>
        <end position="516"/>
    </location>
</feature>
<evidence type="ECO:0000256" key="2">
    <source>
        <dbReference type="ARBA" id="ARBA00013194"/>
    </source>
</evidence>
<dbReference type="PANTHER" id="PTHR46512:SF9">
    <property type="entry name" value="PEPTIDYLPROLYL ISOMERASE"/>
    <property type="match status" value="1"/>
</dbReference>
<evidence type="ECO:0000256" key="8">
    <source>
        <dbReference type="PROSITE-ProRule" id="PRU00339"/>
    </source>
</evidence>
<dbReference type="SMART" id="SM00028">
    <property type="entry name" value="TPR"/>
    <property type="match status" value="3"/>
</dbReference>
<dbReference type="OrthoDB" id="1902587at2759"/>
<keyword evidence="12" id="KW-1185">Reference proteome</keyword>
<keyword evidence="4 8" id="KW-0802">TPR repeat</keyword>
<evidence type="ECO:0000256" key="9">
    <source>
        <dbReference type="SAM" id="MobiDB-lite"/>
    </source>
</evidence>
<gene>
    <name evidence="11" type="ORF">SI8410_03004510</name>
</gene>
<dbReference type="FunFam" id="1.25.40.10:FF:000008">
    <property type="entry name" value="Peptidylprolyl isomerase"/>
    <property type="match status" value="1"/>
</dbReference>
<proteinExistence type="predicted"/>
<feature type="region of interest" description="Disordered" evidence="9">
    <location>
        <begin position="1"/>
        <end position="35"/>
    </location>
</feature>
<dbReference type="InterPro" id="IPR001179">
    <property type="entry name" value="PPIase_FKBP_dom"/>
</dbReference>
<feature type="compositionally biased region" description="Acidic residues" evidence="9">
    <location>
        <begin position="9"/>
        <end position="23"/>
    </location>
</feature>
<dbReference type="InterPro" id="IPR050754">
    <property type="entry name" value="FKBP4/5/8-like"/>
</dbReference>